<feature type="transmembrane region" description="Helical" evidence="1">
    <location>
        <begin position="74"/>
        <end position="93"/>
    </location>
</feature>
<keyword evidence="1" id="KW-0472">Membrane</keyword>
<feature type="transmembrane region" description="Helical" evidence="1">
    <location>
        <begin position="330"/>
        <end position="347"/>
    </location>
</feature>
<evidence type="ECO:0000313" key="2">
    <source>
        <dbReference type="EMBL" id="SJZ78120.1"/>
    </source>
</evidence>
<feature type="transmembrane region" description="Helical" evidence="1">
    <location>
        <begin position="150"/>
        <end position="166"/>
    </location>
</feature>
<evidence type="ECO:0000313" key="3">
    <source>
        <dbReference type="Proteomes" id="UP000190625"/>
    </source>
</evidence>
<reference evidence="3" key="1">
    <citation type="submission" date="2017-02" db="EMBL/GenBank/DDBJ databases">
        <authorList>
            <person name="Varghese N."/>
            <person name="Submissions S."/>
        </authorList>
    </citation>
    <scope>NUCLEOTIDE SEQUENCE [LARGE SCALE GENOMIC DNA]</scope>
    <source>
        <strain evidence="3">ATCC BAA-73</strain>
    </source>
</reference>
<dbReference type="Proteomes" id="UP000190625">
    <property type="component" value="Unassembled WGS sequence"/>
</dbReference>
<feature type="transmembrane region" description="Helical" evidence="1">
    <location>
        <begin position="259"/>
        <end position="278"/>
    </location>
</feature>
<keyword evidence="1" id="KW-0812">Transmembrane</keyword>
<keyword evidence="3" id="KW-1185">Reference proteome</keyword>
<dbReference type="OrthoDB" id="85542at2"/>
<gene>
    <name evidence="2" type="ORF">SAMN02745118_01800</name>
</gene>
<proteinExistence type="predicted"/>
<feature type="transmembrane region" description="Helical" evidence="1">
    <location>
        <begin position="7"/>
        <end position="28"/>
    </location>
</feature>
<accession>A0A1T4NFS1</accession>
<feature type="transmembrane region" description="Helical" evidence="1">
    <location>
        <begin position="186"/>
        <end position="209"/>
    </location>
</feature>
<name>A0A1T4NFS1_9FIRM</name>
<keyword evidence="1" id="KW-1133">Transmembrane helix</keyword>
<sequence length="348" mass="36175">MDIQDILAAIGVVINGLPQGLLALSFGFASVPTAMAFIIGAIGCGVLGLVAPISFQAETITLAGTMGNNLRERLSMIFFGATIMAFIGLFGMLENIINFIGPVITRGMMVGVGIMLSRVAINMSKDNKPVGFSSILAGVLMFVFTKDLVYTIVVSVVIGSIVSALFKQDNQIVTDTKEEFTLQKPILNPMVIRGALAMVCLNIGANIAFGNITGSIADMPVNIDHLAIVSSLADMGSSLFGGAPVESIISATGAAPHPIFSGVMMMSIMAIILFAGLLPKLGKYIPTEAIAGFLLVLGMIVTVPNNVQAAVDDPLVGGVTMTVTAITDPFLGMISGLIVKFLAISFGL</sequence>
<evidence type="ECO:0000256" key="1">
    <source>
        <dbReference type="SAM" id="Phobius"/>
    </source>
</evidence>
<dbReference type="STRING" id="142842.SAMN02745118_01800"/>
<dbReference type="RefSeq" id="WP_078810258.1">
    <property type="nucleotide sequence ID" value="NZ_FUWM01000014.1"/>
</dbReference>
<feature type="transmembrane region" description="Helical" evidence="1">
    <location>
        <begin position="290"/>
        <end position="310"/>
    </location>
</feature>
<protein>
    <submittedName>
        <fullName evidence="2">Putative MFS transporter, AGZA family, xanthine/uracil permease</fullName>
    </submittedName>
</protein>
<organism evidence="2 3">
    <name type="scientific">Selenihalanaerobacter shriftii</name>
    <dbReference type="NCBI Taxonomy" id="142842"/>
    <lineage>
        <taxon>Bacteria</taxon>
        <taxon>Bacillati</taxon>
        <taxon>Bacillota</taxon>
        <taxon>Clostridia</taxon>
        <taxon>Halanaerobiales</taxon>
        <taxon>Halobacteroidaceae</taxon>
        <taxon>Selenihalanaerobacter</taxon>
    </lineage>
</organism>
<feature type="transmembrane region" description="Helical" evidence="1">
    <location>
        <begin position="129"/>
        <end position="144"/>
    </location>
</feature>
<dbReference type="EMBL" id="FUWM01000014">
    <property type="protein sequence ID" value="SJZ78120.1"/>
    <property type="molecule type" value="Genomic_DNA"/>
</dbReference>
<feature type="transmembrane region" description="Helical" evidence="1">
    <location>
        <begin position="99"/>
        <end position="117"/>
    </location>
</feature>
<feature type="transmembrane region" description="Helical" evidence="1">
    <location>
        <begin position="34"/>
        <end position="53"/>
    </location>
</feature>
<dbReference type="AlphaFoldDB" id="A0A1T4NFS1"/>